<proteinExistence type="predicted"/>
<gene>
    <name evidence="1" type="ORF">LTRI10_LOCUS51928</name>
</gene>
<accession>A0AAV2GPG8</accession>
<reference evidence="1 2" key="1">
    <citation type="submission" date="2024-04" db="EMBL/GenBank/DDBJ databases">
        <authorList>
            <person name="Fracassetti M."/>
        </authorList>
    </citation>
    <scope>NUCLEOTIDE SEQUENCE [LARGE SCALE GENOMIC DNA]</scope>
</reference>
<name>A0AAV2GPG8_9ROSI</name>
<dbReference type="EMBL" id="OZ034822">
    <property type="protein sequence ID" value="CAL1412653.1"/>
    <property type="molecule type" value="Genomic_DNA"/>
</dbReference>
<sequence length="66" mass="7527">MKRGQDNARKLFIGLVSRLFKGNKGKFVCLLVILIIMDDSTGGNHDKLFRFKQVFEFCAFPSVSFP</sequence>
<keyword evidence="2" id="KW-1185">Reference proteome</keyword>
<protein>
    <submittedName>
        <fullName evidence="1">Uncharacterized protein</fullName>
    </submittedName>
</protein>
<organism evidence="1 2">
    <name type="scientific">Linum trigynum</name>
    <dbReference type="NCBI Taxonomy" id="586398"/>
    <lineage>
        <taxon>Eukaryota</taxon>
        <taxon>Viridiplantae</taxon>
        <taxon>Streptophyta</taxon>
        <taxon>Embryophyta</taxon>
        <taxon>Tracheophyta</taxon>
        <taxon>Spermatophyta</taxon>
        <taxon>Magnoliopsida</taxon>
        <taxon>eudicotyledons</taxon>
        <taxon>Gunneridae</taxon>
        <taxon>Pentapetalae</taxon>
        <taxon>rosids</taxon>
        <taxon>fabids</taxon>
        <taxon>Malpighiales</taxon>
        <taxon>Linaceae</taxon>
        <taxon>Linum</taxon>
    </lineage>
</organism>
<evidence type="ECO:0000313" key="1">
    <source>
        <dbReference type="EMBL" id="CAL1412653.1"/>
    </source>
</evidence>
<evidence type="ECO:0000313" key="2">
    <source>
        <dbReference type="Proteomes" id="UP001497516"/>
    </source>
</evidence>
<dbReference type="Proteomes" id="UP001497516">
    <property type="component" value="Chromosome 9"/>
</dbReference>
<dbReference type="AlphaFoldDB" id="A0AAV2GPG8"/>